<evidence type="ECO:0000313" key="1">
    <source>
        <dbReference type="EMBL" id="KAG5598935.1"/>
    </source>
</evidence>
<evidence type="ECO:0000313" key="2">
    <source>
        <dbReference type="Proteomes" id="UP000824120"/>
    </source>
</evidence>
<sequence>MILDYLEEVKKIFLSNLNHYAKSDSSMRSEATEDMYETQQIEEEKPVDTLKKAEALLAKLKDKV</sequence>
<organism evidence="1 2">
    <name type="scientific">Solanum commersonii</name>
    <name type="common">Commerson's wild potato</name>
    <name type="synonym">Commerson's nightshade</name>
    <dbReference type="NCBI Taxonomy" id="4109"/>
    <lineage>
        <taxon>Eukaryota</taxon>
        <taxon>Viridiplantae</taxon>
        <taxon>Streptophyta</taxon>
        <taxon>Embryophyta</taxon>
        <taxon>Tracheophyta</taxon>
        <taxon>Spermatophyta</taxon>
        <taxon>Magnoliopsida</taxon>
        <taxon>eudicotyledons</taxon>
        <taxon>Gunneridae</taxon>
        <taxon>Pentapetalae</taxon>
        <taxon>asterids</taxon>
        <taxon>lamiids</taxon>
        <taxon>Solanales</taxon>
        <taxon>Solanaceae</taxon>
        <taxon>Solanoideae</taxon>
        <taxon>Solaneae</taxon>
        <taxon>Solanum</taxon>
    </lineage>
</organism>
<protein>
    <submittedName>
        <fullName evidence="1">Uncharacterized protein</fullName>
    </submittedName>
</protein>
<dbReference type="Proteomes" id="UP000824120">
    <property type="component" value="Chromosome 6"/>
</dbReference>
<gene>
    <name evidence="1" type="ORF">H5410_030305</name>
</gene>
<reference evidence="1 2" key="1">
    <citation type="submission" date="2020-09" db="EMBL/GenBank/DDBJ databases">
        <title>De no assembly of potato wild relative species, Solanum commersonii.</title>
        <authorList>
            <person name="Cho K."/>
        </authorList>
    </citation>
    <scope>NUCLEOTIDE SEQUENCE [LARGE SCALE GENOMIC DNA]</scope>
    <source>
        <strain evidence="1">LZ3.2</strain>
        <tissue evidence="1">Leaf</tissue>
    </source>
</reference>
<proteinExistence type="predicted"/>
<accession>A0A9J5YGH2</accession>
<keyword evidence="2" id="KW-1185">Reference proteome</keyword>
<name>A0A9J5YGH2_SOLCO</name>
<comment type="caution">
    <text evidence="1">The sequence shown here is derived from an EMBL/GenBank/DDBJ whole genome shotgun (WGS) entry which is preliminary data.</text>
</comment>
<dbReference type="AlphaFoldDB" id="A0A9J5YGH2"/>
<dbReference type="EMBL" id="JACXVP010000006">
    <property type="protein sequence ID" value="KAG5598935.1"/>
    <property type="molecule type" value="Genomic_DNA"/>
</dbReference>